<dbReference type="InterPro" id="IPR050109">
    <property type="entry name" value="HTH-type_TetR-like_transc_reg"/>
</dbReference>
<dbReference type="Pfam" id="PF00440">
    <property type="entry name" value="TetR_N"/>
    <property type="match status" value="1"/>
</dbReference>
<evidence type="ECO:0000313" key="4">
    <source>
        <dbReference type="EMBL" id="RIV81074.1"/>
    </source>
</evidence>
<evidence type="ECO:0000256" key="1">
    <source>
        <dbReference type="ARBA" id="ARBA00023125"/>
    </source>
</evidence>
<name>A0A3A1P0T8_9SPHN</name>
<dbReference type="RefSeq" id="WP_119594424.1">
    <property type="nucleotide sequence ID" value="NZ_QXFM01000139.1"/>
</dbReference>
<dbReference type="InterPro" id="IPR001647">
    <property type="entry name" value="HTH_TetR"/>
</dbReference>
<dbReference type="GO" id="GO:0000976">
    <property type="term" value="F:transcription cis-regulatory region binding"/>
    <property type="evidence" value="ECO:0007669"/>
    <property type="project" value="TreeGrafter"/>
</dbReference>
<reference evidence="4 5" key="1">
    <citation type="submission" date="2018-08" db="EMBL/GenBank/DDBJ databases">
        <title>Erythrobacter zhengii sp.nov., a bacterium isolated from deep-sea sediment.</title>
        <authorList>
            <person name="Fang C."/>
            <person name="Wu Y.-H."/>
            <person name="Sun C."/>
            <person name="Wang H."/>
            <person name="Cheng H."/>
            <person name="Meng F.-X."/>
            <person name="Wang C.-S."/>
            <person name="Xu X.-W."/>
        </authorList>
    </citation>
    <scope>NUCLEOTIDE SEQUENCE [LARGE SCALE GENOMIC DNA]</scope>
    <source>
        <strain evidence="4 5">CCTCC AB 2015396</strain>
    </source>
</reference>
<keyword evidence="5" id="KW-1185">Reference proteome</keyword>
<evidence type="ECO:0000256" key="2">
    <source>
        <dbReference type="PROSITE-ProRule" id="PRU00335"/>
    </source>
</evidence>
<evidence type="ECO:0000259" key="3">
    <source>
        <dbReference type="PROSITE" id="PS50977"/>
    </source>
</evidence>
<dbReference type="PANTHER" id="PTHR30055">
    <property type="entry name" value="HTH-TYPE TRANSCRIPTIONAL REGULATOR RUTR"/>
    <property type="match status" value="1"/>
</dbReference>
<dbReference type="OrthoDB" id="2356263at2"/>
<dbReference type="EMBL" id="QXFM01000139">
    <property type="protein sequence ID" value="RIV81074.1"/>
    <property type="molecule type" value="Genomic_DNA"/>
</dbReference>
<proteinExistence type="predicted"/>
<dbReference type="Gene3D" id="1.10.357.10">
    <property type="entry name" value="Tetracycline Repressor, domain 2"/>
    <property type="match status" value="1"/>
</dbReference>
<dbReference type="SUPFAM" id="SSF46689">
    <property type="entry name" value="Homeodomain-like"/>
    <property type="match status" value="1"/>
</dbReference>
<dbReference type="InterPro" id="IPR009057">
    <property type="entry name" value="Homeodomain-like_sf"/>
</dbReference>
<dbReference type="AlphaFoldDB" id="A0A3A1P0T8"/>
<comment type="caution">
    <text evidence="4">The sequence shown here is derived from an EMBL/GenBank/DDBJ whole genome shotgun (WGS) entry which is preliminary data.</text>
</comment>
<dbReference type="PANTHER" id="PTHR30055:SF235">
    <property type="entry name" value="TRANSCRIPTIONAL REGULATORY PROTEIN"/>
    <property type="match status" value="1"/>
</dbReference>
<accession>A0A3A1P0T8</accession>
<evidence type="ECO:0000313" key="5">
    <source>
        <dbReference type="Proteomes" id="UP000265366"/>
    </source>
</evidence>
<organism evidence="4 5">
    <name type="scientific">Aurantiacibacter xanthus</name>
    <dbReference type="NCBI Taxonomy" id="1784712"/>
    <lineage>
        <taxon>Bacteria</taxon>
        <taxon>Pseudomonadati</taxon>
        <taxon>Pseudomonadota</taxon>
        <taxon>Alphaproteobacteria</taxon>
        <taxon>Sphingomonadales</taxon>
        <taxon>Erythrobacteraceae</taxon>
        <taxon>Aurantiacibacter</taxon>
    </lineage>
</organism>
<feature type="DNA-binding region" description="H-T-H motif" evidence="2">
    <location>
        <begin position="29"/>
        <end position="48"/>
    </location>
</feature>
<keyword evidence="1 2" id="KW-0238">DNA-binding</keyword>
<dbReference type="GO" id="GO:0003700">
    <property type="term" value="F:DNA-binding transcription factor activity"/>
    <property type="evidence" value="ECO:0007669"/>
    <property type="project" value="TreeGrafter"/>
</dbReference>
<gene>
    <name evidence="4" type="ORF">D2V17_17710</name>
</gene>
<protein>
    <submittedName>
        <fullName evidence="4">TetR/AcrR family transcriptional regulator</fullName>
    </submittedName>
</protein>
<dbReference type="Proteomes" id="UP000265366">
    <property type="component" value="Unassembled WGS sequence"/>
</dbReference>
<dbReference type="PROSITE" id="PS50977">
    <property type="entry name" value="HTH_TETR_2"/>
    <property type="match status" value="1"/>
</dbReference>
<sequence length="191" mass="20308">MRPPASETRTRLLAAAEQILVQRGITGISVRKVGETAGLNPTLVTYHFGSLGALLEELRDRNLGPILAGWEGLDQRDGLDAVLRGWLAPLLMPAAFTESGRALVVIDEIAAHGEGDLGAGVLAAMLSFSRGLRALLLTYCPALDEAEMRARLRFISSAALGPPPRGRGMTGVGVADELEYLVRFAHAALRA</sequence>
<feature type="domain" description="HTH tetR-type" evidence="3">
    <location>
        <begin position="6"/>
        <end position="66"/>
    </location>
</feature>